<proteinExistence type="predicted"/>
<dbReference type="EMBL" id="BDSP01000198">
    <property type="protein sequence ID" value="GAX23198.1"/>
    <property type="molecule type" value="Genomic_DNA"/>
</dbReference>
<sequence>MNQGFKNTGSFLASSAEKAQALRTLFQWIEKRYGGLPFDKGPAAEIITCHKVLHTSDLKRLMQHQATAIHVKGFYDSQAAIELGKELAHEAGARNWKVSTSRGLESSDVSTLGQHAPYNVVAASPKDIRSQAENEYFEGVQKELQRRRTVATEHGVRHRLWPLDLLRLSLDEAWPAGAGLARESKGEKRPFGGGLPRIMKGPTRWRKGFIHVDEMGILNPQKGLFSANIYLQMPDDIRENADSSTLQKILEIWPVAIRSRWDWYRNALLLAGLASQDAEDQMRLRFCLGAPLSIAVAPGDLILICAQRPHAAVGFQTGVRVSLQCFVQHNGQDQRLLIDS</sequence>
<dbReference type="OrthoDB" id="37975at2759"/>
<dbReference type="AlphaFoldDB" id="A0A1Z5KB92"/>
<evidence type="ECO:0000313" key="2">
    <source>
        <dbReference type="Proteomes" id="UP000198406"/>
    </source>
</evidence>
<evidence type="ECO:0000313" key="1">
    <source>
        <dbReference type="EMBL" id="GAX23198.1"/>
    </source>
</evidence>
<dbReference type="Proteomes" id="UP000198406">
    <property type="component" value="Unassembled WGS sequence"/>
</dbReference>
<gene>
    <name evidence="1" type="ORF">FisN_39Hh006</name>
</gene>
<comment type="caution">
    <text evidence="1">The sequence shown here is derived from an EMBL/GenBank/DDBJ whole genome shotgun (WGS) entry which is preliminary data.</text>
</comment>
<organism evidence="1 2">
    <name type="scientific">Fistulifera solaris</name>
    <name type="common">Oleaginous diatom</name>
    <dbReference type="NCBI Taxonomy" id="1519565"/>
    <lineage>
        <taxon>Eukaryota</taxon>
        <taxon>Sar</taxon>
        <taxon>Stramenopiles</taxon>
        <taxon>Ochrophyta</taxon>
        <taxon>Bacillariophyta</taxon>
        <taxon>Bacillariophyceae</taxon>
        <taxon>Bacillariophycidae</taxon>
        <taxon>Naviculales</taxon>
        <taxon>Naviculaceae</taxon>
        <taxon>Fistulifera</taxon>
    </lineage>
</organism>
<accession>A0A1Z5KB92</accession>
<keyword evidence="2" id="KW-1185">Reference proteome</keyword>
<name>A0A1Z5KB92_FISSO</name>
<dbReference type="InParanoid" id="A0A1Z5KB92"/>
<protein>
    <submittedName>
        <fullName evidence="1">Uncharacterized protein</fullName>
    </submittedName>
</protein>
<reference evidence="1 2" key="1">
    <citation type="journal article" date="2015" name="Plant Cell">
        <title>Oil accumulation by the oleaginous diatom Fistulifera solaris as revealed by the genome and transcriptome.</title>
        <authorList>
            <person name="Tanaka T."/>
            <person name="Maeda Y."/>
            <person name="Veluchamy A."/>
            <person name="Tanaka M."/>
            <person name="Abida H."/>
            <person name="Marechal E."/>
            <person name="Bowler C."/>
            <person name="Muto M."/>
            <person name="Sunaga Y."/>
            <person name="Tanaka M."/>
            <person name="Yoshino T."/>
            <person name="Taniguchi T."/>
            <person name="Fukuda Y."/>
            <person name="Nemoto M."/>
            <person name="Matsumoto M."/>
            <person name="Wong P.S."/>
            <person name="Aburatani S."/>
            <person name="Fujibuchi W."/>
        </authorList>
    </citation>
    <scope>NUCLEOTIDE SEQUENCE [LARGE SCALE GENOMIC DNA]</scope>
    <source>
        <strain evidence="1 2">JPCC DA0580</strain>
    </source>
</reference>